<evidence type="ECO:0000313" key="3">
    <source>
        <dbReference type="Proteomes" id="UP000780768"/>
    </source>
</evidence>
<dbReference type="EMBL" id="DYVR01000191">
    <property type="protein sequence ID" value="HJF85400.1"/>
    <property type="molecule type" value="Genomic_DNA"/>
</dbReference>
<name>A0A921HMX4_9FIRM</name>
<dbReference type="Proteomes" id="UP000780768">
    <property type="component" value="Unassembled WGS sequence"/>
</dbReference>
<accession>A0A921HMX4</accession>
<dbReference type="AlphaFoldDB" id="A0A921HMX4"/>
<organism evidence="2 3">
    <name type="scientific">Megamonas hypermegale</name>
    <dbReference type="NCBI Taxonomy" id="158847"/>
    <lineage>
        <taxon>Bacteria</taxon>
        <taxon>Bacillati</taxon>
        <taxon>Bacillota</taxon>
        <taxon>Negativicutes</taxon>
        <taxon>Selenomonadales</taxon>
        <taxon>Selenomonadaceae</taxon>
        <taxon>Megamonas</taxon>
    </lineage>
</organism>
<feature type="signal peptide" evidence="1">
    <location>
        <begin position="1"/>
        <end position="25"/>
    </location>
</feature>
<keyword evidence="1" id="KW-0732">Signal</keyword>
<protein>
    <submittedName>
        <fullName evidence="2">Uncharacterized protein</fullName>
    </submittedName>
</protein>
<reference evidence="2" key="2">
    <citation type="submission" date="2021-09" db="EMBL/GenBank/DDBJ databases">
        <authorList>
            <person name="Gilroy R."/>
        </authorList>
    </citation>
    <scope>NUCLEOTIDE SEQUENCE</scope>
    <source>
        <strain evidence="2">7318</strain>
    </source>
</reference>
<evidence type="ECO:0000256" key="1">
    <source>
        <dbReference type="SAM" id="SignalP"/>
    </source>
</evidence>
<sequence>MAKNKKAQILAAVMCAATVAGVSPAISSAADNQIISANGTSSSVTAKDSGTVTVDGNRFEVVTSDTTSFIVNNAGTIAIKNNEVAGANVFTVDKSGNIWTDGNINGKNINLSNNVGSIDTLTGNRLLSAKDANGTEHFFVRQDGLIGSKDNAGKVVFQVQNGAITAESLKVNQDIYLPDGTSLKGMADTVKGIDANGNIPNIAGIRRDDKIFSEPGEATTTVEDTLT</sequence>
<proteinExistence type="predicted"/>
<feature type="chain" id="PRO_5039488347" evidence="1">
    <location>
        <begin position="26"/>
        <end position="227"/>
    </location>
</feature>
<feature type="non-terminal residue" evidence="2">
    <location>
        <position position="227"/>
    </location>
</feature>
<reference evidence="2" key="1">
    <citation type="journal article" date="2021" name="PeerJ">
        <title>Extensive microbial diversity within the chicken gut microbiome revealed by metagenomics and culture.</title>
        <authorList>
            <person name="Gilroy R."/>
            <person name="Ravi A."/>
            <person name="Getino M."/>
            <person name="Pursley I."/>
            <person name="Horton D.L."/>
            <person name="Alikhan N.F."/>
            <person name="Baker D."/>
            <person name="Gharbi K."/>
            <person name="Hall N."/>
            <person name="Watson M."/>
            <person name="Adriaenssens E.M."/>
            <person name="Foster-Nyarko E."/>
            <person name="Jarju S."/>
            <person name="Secka A."/>
            <person name="Antonio M."/>
            <person name="Oren A."/>
            <person name="Chaudhuri R.R."/>
            <person name="La Ragione R."/>
            <person name="Hildebrand F."/>
            <person name="Pallen M.J."/>
        </authorList>
    </citation>
    <scope>NUCLEOTIDE SEQUENCE</scope>
    <source>
        <strain evidence="2">7318</strain>
    </source>
</reference>
<gene>
    <name evidence="2" type="ORF">K8V65_07055</name>
</gene>
<evidence type="ECO:0000313" key="2">
    <source>
        <dbReference type="EMBL" id="HJF85400.1"/>
    </source>
</evidence>
<comment type="caution">
    <text evidence="2">The sequence shown here is derived from an EMBL/GenBank/DDBJ whole genome shotgun (WGS) entry which is preliminary data.</text>
</comment>